<proteinExistence type="predicted"/>
<name>G2EEN4_9FLAO</name>
<evidence type="ECO:0000313" key="1">
    <source>
        <dbReference type="EMBL" id="EGV43149.1"/>
    </source>
</evidence>
<reference evidence="1 2" key="1">
    <citation type="journal article" date="2008" name="Int. J. Syst. Evol. Microbiol.">
        <title>Bizionia argentinensis sp. nov., isolated from surface marine water in Antarctica.</title>
        <authorList>
            <person name="Bercovich A."/>
            <person name="Vazquez S.C."/>
            <person name="Yankilevich P."/>
            <person name="Coria S.H."/>
            <person name="Foti M."/>
            <person name="Hernandez E."/>
            <person name="Vidal A."/>
            <person name="Ruberto L."/>
            <person name="Melo C."/>
            <person name="Marenssi S."/>
            <person name="Criscuolo M."/>
            <person name="Memoli M."/>
            <person name="Arguelles M."/>
            <person name="Mac Cormack W.P."/>
        </authorList>
    </citation>
    <scope>NUCLEOTIDE SEQUENCE [LARGE SCALE GENOMIC DNA]</scope>
    <source>
        <strain evidence="1 2">JUB59</strain>
    </source>
</reference>
<accession>G2EEN4</accession>
<dbReference type="NCBIfam" id="NF033205">
    <property type="entry name" value="IPExxxVDY"/>
    <property type="match status" value="1"/>
</dbReference>
<dbReference type="eggNOG" id="ENOG5032ZD8">
    <property type="taxonomic scope" value="Bacteria"/>
</dbReference>
<comment type="caution">
    <text evidence="1">The sequence shown here is derived from an EMBL/GenBank/DDBJ whole genome shotgun (WGS) entry which is preliminary data.</text>
</comment>
<organism evidence="1 2">
    <name type="scientific">Bizionia argentinensis JUB59</name>
    <dbReference type="NCBI Taxonomy" id="1046627"/>
    <lineage>
        <taxon>Bacteria</taxon>
        <taxon>Pseudomonadati</taxon>
        <taxon>Bacteroidota</taxon>
        <taxon>Flavobacteriia</taxon>
        <taxon>Flavobacteriales</taxon>
        <taxon>Flavobacteriaceae</taxon>
        <taxon>Bizionia</taxon>
    </lineage>
</organism>
<keyword evidence="2" id="KW-1185">Reference proteome</keyword>
<dbReference type="RefSeq" id="WP_008637705.1">
    <property type="nucleotide sequence ID" value="NZ_AFXZ01000034.1"/>
</dbReference>
<dbReference type="Proteomes" id="UP000003730">
    <property type="component" value="Unassembled WGS sequence"/>
</dbReference>
<evidence type="ECO:0000313" key="2">
    <source>
        <dbReference type="Proteomes" id="UP000003730"/>
    </source>
</evidence>
<gene>
    <name evidence="1" type="ORF">BZARG_1136</name>
</gene>
<dbReference type="EMBL" id="AFXZ01000034">
    <property type="protein sequence ID" value="EGV43149.1"/>
    <property type="molecule type" value="Genomic_DNA"/>
</dbReference>
<dbReference type="OrthoDB" id="676614at2"/>
<dbReference type="STRING" id="1046627.BZARG_1136"/>
<sequence length="185" mass="21935">MLSLRQTAALYSDLWLYLHPVLIIMPVQKLNLEEFLDTTDYALIGIHSNLESYRLAYFINRELQLRLSRQKEDLDFGNQEAYDIFEWEDTYNFTTWDLVSNKCRVEIALTQNDNTLFSSQKTETKTLYLIPEYKKVNYFLKLTDDVISDEHINELLKRIQNIPNVITAYSVDPTELKSKNNLIFY</sequence>
<dbReference type="InterPro" id="IPR047690">
    <property type="entry name" value="IPExxxVDY_fam"/>
</dbReference>
<dbReference type="AlphaFoldDB" id="G2EEN4"/>
<protein>
    <submittedName>
        <fullName evidence="1">IPExxxVDY family protein</fullName>
    </submittedName>
</protein>